<accession>A0A401IKI6</accession>
<protein>
    <recommendedName>
        <fullName evidence="2">J domain-containing protein</fullName>
    </recommendedName>
</protein>
<dbReference type="SUPFAM" id="SSF46565">
    <property type="entry name" value="Chaperone J-domain"/>
    <property type="match status" value="1"/>
</dbReference>
<dbReference type="InterPro" id="IPR036869">
    <property type="entry name" value="J_dom_sf"/>
</dbReference>
<dbReference type="PANTHER" id="PTHR45283">
    <property type="entry name" value="NAD(P)H-QUINONE OXIDOREDUCTASE SUBUNIT T, CHLOROPLASTIC"/>
    <property type="match status" value="1"/>
</dbReference>
<organism evidence="3 4">
    <name type="scientific">Aphanothece sacrum FPU1</name>
    <dbReference type="NCBI Taxonomy" id="1920663"/>
    <lineage>
        <taxon>Bacteria</taxon>
        <taxon>Bacillati</taxon>
        <taxon>Cyanobacteriota</taxon>
        <taxon>Cyanophyceae</taxon>
        <taxon>Oscillatoriophycideae</taxon>
        <taxon>Chroococcales</taxon>
        <taxon>Aphanothecaceae</taxon>
        <taxon>Aphanothece</taxon>
    </lineage>
</organism>
<dbReference type="Proteomes" id="UP000287247">
    <property type="component" value="Unassembled WGS sequence"/>
</dbReference>
<dbReference type="AlphaFoldDB" id="A0A401IKI6"/>
<reference evidence="4" key="1">
    <citation type="submission" date="2017-05" db="EMBL/GenBank/DDBJ databases">
        <title>Physiological properties and genetic analysis related to exopolysaccharide production of fresh-water unicellular cyanobacterium Aphanothece sacrum, Suizenji Nori, that has been cultured as a food source in Japan.</title>
        <authorList>
            <person name="Kanesaki Y."/>
            <person name="Yoshikawa S."/>
            <person name="Ohki K."/>
        </authorList>
    </citation>
    <scope>NUCLEOTIDE SEQUENCE [LARGE SCALE GENOMIC DNA]</scope>
    <source>
        <strain evidence="4">FPU1</strain>
    </source>
</reference>
<sequence length="142" mass="15902">MEIRRAYRELSKLYHPDTTNLPSELAIAKFQRLNEAYGTLSNPERRSLYDLKIGYSRWNVIQSPTENDSSASGYPTSNSAYLDANDRPLSAGEIFALFILGLTFVGCLLLAIAIGLWRGDEIIPPSALPQTYLSIQTSLIFR</sequence>
<dbReference type="Gene3D" id="1.10.287.110">
    <property type="entry name" value="DnaJ domain"/>
    <property type="match status" value="1"/>
</dbReference>
<feature type="transmembrane region" description="Helical" evidence="1">
    <location>
        <begin position="94"/>
        <end position="117"/>
    </location>
</feature>
<keyword evidence="1" id="KW-0812">Transmembrane</keyword>
<dbReference type="Pfam" id="PF00226">
    <property type="entry name" value="DnaJ"/>
    <property type="match status" value="1"/>
</dbReference>
<comment type="caution">
    <text evidence="3">The sequence shown here is derived from an EMBL/GenBank/DDBJ whole genome shotgun (WGS) entry which is preliminary data.</text>
</comment>
<keyword evidence="4" id="KW-1185">Reference proteome</keyword>
<gene>
    <name evidence="3" type="ORF">AsFPU1_3224</name>
</gene>
<dbReference type="PANTHER" id="PTHR45283:SF1">
    <property type="entry name" value="NAD(P)H-QUINONE OXIDOREDUCTASE SUBUNIT T, CHLOROPLASTIC"/>
    <property type="match status" value="1"/>
</dbReference>
<evidence type="ECO:0000256" key="1">
    <source>
        <dbReference type="SAM" id="Phobius"/>
    </source>
</evidence>
<dbReference type="SMART" id="SM00271">
    <property type="entry name" value="DnaJ"/>
    <property type="match status" value="1"/>
</dbReference>
<dbReference type="CDD" id="cd06257">
    <property type="entry name" value="DnaJ"/>
    <property type="match status" value="1"/>
</dbReference>
<dbReference type="PROSITE" id="PS50076">
    <property type="entry name" value="DNAJ_2"/>
    <property type="match status" value="1"/>
</dbReference>
<keyword evidence="1" id="KW-1133">Transmembrane helix</keyword>
<dbReference type="InterPro" id="IPR044618">
    <property type="entry name" value="NdhT-like"/>
</dbReference>
<dbReference type="PRINTS" id="PR00625">
    <property type="entry name" value="JDOMAIN"/>
</dbReference>
<evidence type="ECO:0000313" key="4">
    <source>
        <dbReference type="Proteomes" id="UP000287247"/>
    </source>
</evidence>
<proteinExistence type="predicted"/>
<feature type="domain" description="J" evidence="2">
    <location>
        <begin position="1"/>
        <end position="53"/>
    </location>
</feature>
<evidence type="ECO:0000259" key="2">
    <source>
        <dbReference type="PROSITE" id="PS50076"/>
    </source>
</evidence>
<keyword evidence="1" id="KW-0472">Membrane</keyword>
<name>A0A401IKI6_APHSA</name>
<dbReference type="InterPro" id="IPR001623">
    <property type="entry name" value="DnaJ_domain"/>
</dbReference>
<dbReference type="EMBL" id="BDQK01000013">
    <property type="protein sequence ID" value="GBF81803.1"/>
    <property type="molecule type" value="Genomic_DNA"/>
</dbReference>
<evidence type="ECO:0000313" key="3">
    <source>
        <dbReference type="EMBL" id="GBF81803.1"/>
    </source>
</evidence>